<dbReference type="Proteomes" id="UP001549749">
    <property type="component" value="Unassembled WGS sequence"/>
</dbReference>
<feature type="domain" description="DUF1835" evidence="1">
    <location>
        <begin position="4"/>
        <end position="112"/>
    </location>
</feature>
<gene>
    <name evidence="2" type="ORF">ABR189_13750</name>
</gene>
<evidence type="ECO:0000313" key="2">
    <source>
        <dbReference type="EMBL" id="MET6998445.1"/>
    </source>
</evidence>
<name>A0ABV2T5Y8_9BACT</name>
<dbReference type="Pfam" id="PF08874">
    <property type="entry name" value="DUF1835"/>
    <property type="match status" value="1"/>
</dbReference>
<evidence type="ECO:0000259" key="1">
    <source>
        <dbReference type="Pfam" id="PF08874"/>
    </source>
</evidence>
<comment type="caution">
    <text evidence="2">The sequence shown here is derived from an EMBL/GenBank/DDBJ whole genome shotgun (WGS) entry which is preliminary data.</text>
</comment>
<dbReference type="RefSeq" id="WP_354661090.1">
    <property type="nucleotide sequence ID" value="NZ_JBEXAC010000002.1"/>
</dbReference>
<reference evidence="2 3" key="1">
    <citation type="submission" date="2024-06" db="EMBL/GenBank/DDBJ databases">
        <title>Chitinophaga defluvii sp. nov., isolated from municipal sewage.</title>
        <authorList>
            <person name="Zhang L."/>
        </authorList>
    </citation>
    <scope>NUCLEOTIDE SEQUENCE [LARGE SCALE GENOMIC DNA]</scope>
    <source>
        <strain evidence="2 3">H8</strain>
    </source>
</reference>
<dbReference type="InterPro" id="IPR014973">
    <property type="entry name" value="DUF1835"/>
</dbReference>
<evidence type="ECO:0000313" key="3">
    <source>
        <dbReference type="Proteomes" id="UP001549749"/>
    </source>
</evidence>
<sequence>MAYLHILNGDATLTSFRQSGVPGDVVICREMMCEGKVKATKDPAVFFESRAKHLEYQYGIDKQTYYTNVVEELEKLKTAGEYEAIILWFEFDLFCQVNMLFVLYYLQSLTSRLPPVSIVAIDDHAEIPDFKGMGMLAPRHFPPLFEQRVLLQPEDLELAATTWNAYCQPAPLDLEVLSNNTSASLPFLGKAMKAHLKRLPSVDNGLNSIEHFFLQRLLLGKYRWYDLYAQFWKEMKIYGLGDFQLDIYVQRMRRAGVIEQNDQQLSITSLGREVLGNEENYIDYVSLQHRWLGGIRLINSPWRWDTAIKRVVAITLAK</sequence>
<protein>
    <submittedName>
        <fullName evidence="2">DUF1835 domain-containing protein</fullName>
    </submittedName>
</protein>
<keyword evidence="3" id="KW-1185">Reference proteome</keyword>
<proteinExistence type="predicted"/>
<organism evidence="2 3">
    <name type="scientific">Chitinophaga defluvii</name>
    <dbReference type="NCBI Taxonomy" id="3163343"/>
    <lineage>
        <taxon>Bacteria</taxon>
        <taxon>Pseudomonadati</taxon>
        <taxon>Bacteroidota</taxon>
        <taxon>Chitinophagia</taxon>
        <taxon>Chitinophagales</taxon>
        <taxon>Chitinophagaceae</taxon>
        <taxon>Chitinophaga</taxon>
    </lineage>
</organism>
<accession>A0ABV2T5Y8</accession>
<dbReference type="EMBL" id="JBEXAC010000002">
    <property type="protein sequence ID" value="MET6998445.1"/>
    <property type="molecule type" value="Genomic_DNA"/>
</dbReference>